<evidence type="ECO:0000313" key="3">
    <source>
        <dbReference type="Proteomes" id="UP000006272"/>
    </source>
</evidence>
<comment type="caution">
    <text evidence="2">The sequence shown here is derived from an EMBL/GenBank/DDBJ whole genome shotgun (WGS) entry which is preliminary data.</text>
</comment>
<evidence type="ECO:0000313" key="2">
    <source>
        <dbReference type="EMBL" id="EKO39298.1"/>
    </source>
</evidence>
<keyword evidence="1" id="KW-0812">Transmembrane</keyword>
<feature type="transmembrane region" description="Helical" evidence="1">
    <location>
        <begin position="93"/>
        <end position="112"/>
    </location>
</feature>
<gene>
    <name evidence="2" type="ORF">B193_1980</name>
</gene>
<sequence length="182" mass="20440">MRRVPSGPAKPADDVEVVRISLDGAVAVERLSGRALRGRRFRLSFFGLLAVLAGYFLLLAGGVVVVADCYALPLPALDPELYDLVQKYLRSPAIIWLGYCVSPAAILVCLLLSRVDARRSTQGFWIFFSIMLLSIIVASWKAILPKHWLGFPVFSICLWVVVYAESLAFAARLRRRHLRRRR</sequence>
<dbReference type="PATRIC" id="fig|1206767.3.peg.1928"/>
<evidence type="ECO:0000256" key="1">
    <source>
        <dbReference type="SAM" id="Phobius"/>
    </source>
</evidence>
<feature type="transmembrane region" description="Helical" evidence="1">
    <location>
        <begin position="149"/>
        <end position="173"/>
    </location>
</feature>
<accession>K6H9Y1</accession>
<dbReference type="Proteomes" id="UP000006272">
    <property type="component" value="Unassembled WGS sequence"/>
</dbReference>
<feature type="transmembrane region" description="Helical" evidence="1">
    <location>
        <begin position="124"/>
        <end position="143"/>
    </location>
</feature>
<feature type="transmembrane region" description="Helical" evidence="1">
    <location>
        <begin position="43"/>
        <end position="73"/>
    </location>
</feature>
<reference evidence="2 3" key="1">
    <citation type="submission" date="2012-07" db="EMBL/GenBank/DDBJ databases">
        <title>Draft genome sequence of Desulfovibrio magneticus str. Maddingley MBC34 obtained from a metagenomic sequence of a methanogenic enrichment isolated from coal-seam formation water in Victoria, Australia.</title>
        <authorList>
            <person name="Greenfield P."/>
            <person name="Hendry P."/>
            <person name="Li D."/>
            <person name="Rosewarne C.P."/>
            <person name="Tran-Dinh N."/>
            <person name="Elbourne L.D.H."/>
            <person name="Paulsen I.T."/>
            <person name="Midgley D.J."/>
        </authorList>
    </citation>
    <scope>NUCLEOTIDE SEQUENCE [LARGE SCALE GENOMIC DNA]</scope>
    <source>
        <strain evidence="3">Maddingley MBC34</strain>
    </source>
</reference>
<dbReference type="EMBL" id="ALAO01000155">
    <property type="protein sequence ID" value="EKO39298.1"/>
    <property type="molecule type" value="Genomic_DNA"/>
</dbReference>
<dbReference type="AlphaFoldDB" id="K6H9Y1"/>
<protein>
    <submittedName>
        <fullName evidence="2">Uncharacterized protein</fullName>
    </submittedName>
</protein>
<organism evidence="2 3">
    <name type="scientific">Solidesulfovibrio magneticus str. Maddingley MBC34</name>
    <dbReference type="NCBI Taxonomy" id="1206767"/>
    <lineage>
        <taxon>Bacteria</taxon>
        <taxon>Pseudomonadati</taxon>
        <taxon>Thermodesulfobacteriota</taxon>
        <taxon>Desulfovibrionia</taxon>
        <taxon>Desulfovibrionales</taxon>
        <taxon>Desulfovibrionaceae</taxon>
        <taxon>Solidesulfovibrio</taxon>
    </lineage>
</organism>
<keyword evidence="1" id="KW-1133">Transmembrane helix</keyword>
<keyword evidence="1" id="KW-0472">Membrane</keyword>
<name>K6H9Y1_9BACT</name>
<proteinExistence type="predicted"/>